<evidence type="ECO:0000256" key="1">
    <source>
        <dbReference type="SAM" id="MobiDB-lite"/>
    </source>
</evidence>
<organism evidence="2 3">
    <name type="scientific">Protopolystoma xenopodis</name>
    <dbReference type="NCBI Taxonomy" id="117903"/>
    <lineage>
        <taxon>Eukaryota</taxon>
        <taxon>Metazoa</taxon>
        <taxon>Spiralia</taxon>
        <taxon>Lophotrochozoa</taxon>
        <taxon>Platyhelminthes</taxon>
        <taxon>Monogenea</taxon>
        <taxon>Polyopisthocotylea</taxon>
        <taxon>Polystomatidea</taxon>
        <taxon>Polystomatidae</taxon>
        <taxon>Protopolystoma</taxon>
    </lineage>
</organism>
<name>A0A448WX79_9PLAT</name>
<dbReference type="Proteomes" id="UP000784294">
    <property type="component" value="Unassembled WGS sequence"/>
</dbReference>
<evidence type="ECO:0000313" key="3">
    <source>
        <dbReference type="Proteomes" id="UP000784294"/>
    </source>
</evidence>
<feature type="region of interest" description="Disordered" evidence="1">
    <location>
        <begin position="342"/>
        <end position="375"/>
    </location>
</feature>
<dbReference type="AlphaFoldDB" id="A0A448WX79"/>
<comment type="caution">
    <text evidence="2">The sequence shown here is derived from an EMBL/GenBank/DDBJ whole genome shotgun (WGS) entry which is preliminary data.</text>
</comment>
<reference evidence="2" key="1">
    <citation type="submission" date="2018-11" db="EMBL/GenBank/DDBJ databases">
        <authorList>
            <consortium name="Pathogen Informatics"/>
        </authorList>
    </citation>
    <scope>NUCLEOTIDE SEQUENCE</scope>
</reference>
<protein>
    <submittedName>
        <fullName evidence="2">Uncharacterized protein</fullName>
    </submittedName>
</protein>
<evidence type="ECO:0000313" key="2">
    <source>
        <dbReference type="EMBL" id="VEL22355.1"/>
    </source>
</evidence>
<sequence length="375" mass="41903">MRDLKQSLVDAVPSRVVALARAGRLGDTAGQDSSKPASQTNCSAISRGCRAIWRDRNYPFYRDHSGLPTDSQSVVWRRPIQSVHIPACLDEVISSLSGHDAGEARTGLAGLLSFLTHGDETQILRAFDTVGFAALRRHFARPLVLTADWNGLLAGLAVVCALVEQTSAVRAGLLACLPRLLRPMQRQFSVYRTRRFVPSRAAYETELCASTDRRQSDEAGVRLFRDYNWPRRQTQSRRPLQKMTGHRLTRHCQDDEITSLEQWLQHVESVIVTKSGADSREHRRYLTLLRRHVPSYSRLFFTRPPAGPALSACPDGVATVLKPVASPVVRSWKGEMWCRQEDDSSIRSSVVSVQLHPESPRRKESSPDDAVDVAS</sequence>
<accession>A0A448WX79</accession>
<feature type="non-terminal residue" evidence="2">
    <location>
        <position position="375"/>
    </location>
</feature>
<gene>
    <name evidence="2" type="ORF">PXEA_LOCUS15795</name>
</gene>
<keyword evidence="3" id="KW-1185">Reference proteome</keyword>
<dbReference type="EMBL" id="CAAALY010056018">
    <property type="protein sequence ID" value="VEL22355.1"/>
    <property type="molecule type" value="Genomic_DNA"/>
</dbReference>
<proteinExistence type="predicted"/>